<sequence>MAGLSATSLIGAAGAFDLAFAAFHLAFPLLFRWRSRLAKLDPVNRGILVTLNLMLVFVFAAAGAVLALKPDLVATDALGRGFLFLGAGFWALRAALQPLIFGLDHWASKLLLVVFLAGVTLHAAPAWP</sequence>
<feature type="transmembrane region" description="Helical" evidence="1">
    <location>
        <begin position="43"/>
        <end position="68"/>
    </location>
</feature>
<evidence type="ECO:0000256" key="1">
    <source>
        <dbReference type="SAM" id="Phobius"/>
    </source>
</evidence>
<dbReference type="RefSeq" id="WP_188516899.1">
    <property type="nucleotide sequence ID" value="NZ_BMES01000001.1"/>
</dbReference>
<feature type="transmembrane region" description="Helical" evidence="1">
    <location>
        <begin position="110"/>
        <end position="127"/>
    </location>
</feature>
<comment type="caution">
    <text evidence="2">The sequence shown here is derived from an EMBL/GenBank/DDBJ whole genome shotgun (WGS) entry which is preliminary data.</text>
</comment>
<evidence type="ECO:0000313" key="3">
    <source>
        <dbReference type="Proteomes" id="UP000603912"/>
    </source>
</evidence>
<gene>
    <name evidence="2" type="ORF">GCM10007036_13530</name>
</gene>
<dbReference type="AlphaFoldDB" id="A0A917MGD8"/>
<keyword evidence="1" id="KW-0812">Transmembrane</keyword>
<reference evidence="2" key="2">
    <citation type="submission" date="2020-09" db="EMBL/GenBank/DDBJ databases">
        <authorList>
            <person name="Sun Q."/>
            <person name="Zhou Y."/>
        </authorList>
    </citation>
    <scope>NUCLEOTIDE SEQUENCE</scope>
    <source>
        <strain evidence="2">CGMCC 1.12214</strain>
    </source>
</reference>
<dbReference type="EMBL" id="BMES01000001">
    <property type="protein sequence ID" value="GGH14310.1"/>
    <property type="molecule type" value="Genomic_DNA"/>
</dbReference>
<reference evidence="2" key="1">
    <citation type="journal article" date="2014" name="Int. J. Syst. Evol. Microbiol.">
        <title>Complete genome sequence of Corynebacterium casei LMG S-19264T (=DSM 44701T), isolated from a smear-ripened cheese.</title>
        <authorList>
            <consortium name="US DOE Joint Genome Institute (JGI-PGF)"/>
            <person name="Walter F."/>
            <person name="Albersmeier A."/>
            <person name="Kalinowski J."/>
            <person name="Ruckert C."/>
        </authorList>
    </citation>
    <scope>NUCLEOTIDE SEQUENCE</scope>
    <source>
        <strain evidence="2">CGMCC 1.12214</strain>
    </source>
</reference>
<proteinExistence type="predicted"/>
<dbReference type="Proteomes" id="UP000603912">
    <property type="component" value="Unassembled WGS sequence"/>
</dbReference>
<feature type="transmembrane region" description="Helical" evidence="1">
    <location>
        <begin position="80"/>
        <end position="103"/>
    </location>
</feature>
<keyword evidence="1" id="KW-1133">Transmembrane helix</keyword>
<evidence type="ECO:0000313" key="2">
    <source>
        <dbReference type="EMBL" id="GGH14310.1"/>
    </source>
</evidence>
<organism evidence="2 3">
    <name type="scientific">Alsobacter metallidurans</name>
    <dbReference type="NCBI Taxonomy" id="340221"/>
    <lineage>
        <taxon>Bacteria</taxon>
        <taxon>Pseudomonadati</taxon>
        <taxon>Pseudomonadota</taxon>
        <taxon>Alphaproteobacteria</taxon>
        <taxon>Hyphomicrobiales</taxon>
        <taxon>Alsobacteraceae</taxon>
        <taxon>Alsobacter</taxon>
    </lineage>
</organism>
<keyword evidence="1" id="KW-0472">Membrane</keyword>
<feature type="transmembrane region" description="Helical" evidence="1">
    <location>
        <begin position="6"/>
        <end position="31"/>
    </location>
</feature>
<name>A0A917MGD8_9HYPH</name>
<accession>A0A917MGD8</accession>
<protein>
    <submittedName>
        <fullName evidence="2">Uncharacterized protein</fullName>
    </submittedName>
</protein>
<keyword evidence="3" id="KW-1185">Reference proteome</keyword>